<dbReference type="AlphaFoldDB" id="F8E229"/>
<dbReference type="KEGG" id="crd:CRES_0990"/>
<protein>
    <submittedName>
        <fullName evidence="1">Uncharacterized protein</fullName>
    </submittedName>
</protein>
<dbReference type="eggNOG" id="ENOG5031Q89">
    <property type="taxonomic scope" value="Bacteria"/>
</dbReference>
<dbReference type="Proteomes" id="UP000000492">
    <property type="component" value="Chromosome"/>
</dbReference>
<dbReference type="EMBL" id="CP002857">
    <property type="protein sequence ID" value="AEI09346.1"/>
    <property type="molecule type" value="Genomic_DNA"/>
</dbReference>
<accession>F8E229</accession>
<sequence>MLIFGTADFSHILPIWVERTRNFGGRPTDAVVFAAMLSEDPDGQVWSAELATGSRGQFTAGLAAGDRYIDCRPSLLEPLIRMGALREIRMKSALEPSLIPVNREWLEKLQSACSEQLYRFVDRRPEQIDPSQEWADSLFDEDQSVEETTTFAALIDEGFEPERVRLVMETDDETQGPGGVFLRWSGLDLGVPADVSEGFERMWKALGLEEELEAWLSDAVGEDDESSE</sequence>
<reference evidence="1 2" key="1">
    <citation type="journal article" date="2012" name="BMC Genomics">
        <title>Complete genome sequence, lifestyle, and multi-drug resistance of the human pathogen Corynebacterium resistens DSM 45100 isolated from blood samples of a leukemia patient.</title>
        <authorList>
            <person name="Schroder J."/>
            <person name="Maus I."/>
            <person name="Meyer K."/>
            <person name="Wordemann S."/>
            <person name="Blom J."/>
            <person name="Jaenicke S."/>
            <person name="Schneider J."/>
            <person name="Trost E."/>
            <person name="Tauch A."/>
        </authorList>
    </citation>
    <scope>NUCLEOTIDE SEQUENCE [LARGE SCALE GENOMIC DNA]</scope>
    <source>
        <strain evidence="2">DSM 45100 / JCM 12819 / CCUG 50093 / GTC 2026 / SICGH 158</strain>
    </source>
</reference>
<organism evidence="1 2">
    <name type="scientific">Corynebacterium resistens (strain DSM 45100 / JCM 12819 / GTC 2026 / SICGH 158)</name>
    <dbReference type="NCBI Taxonomy" id="662755"/>
    <lineage>
        <taxon>Bacteria</taxon>
        <taxon>Bacillati</taxon>
        <taxon>Actinomycetota</taxon>
        <taxon>Actinomycetes</taxon>
        <taxon>Mycobacteriales</taxon>
        <taxon>Corynebacteriaceae</taxon>
        <taxon>Corynebacterium</taxon>
    </lineage>
</organism>
<proteinExistence type="predicted"/>
<name>F8E229_CORRG</name>
<gene>
    <name evidence="1" type="ordered locus">CRES_0990</name>
</gene>
<dbReference type="HOGENOM" id="CLU_1394277_0_0_11"/>
<evidence type="ECO:0000313" key="2">
    <source>
        <dbReference type="Proteomes" id="UP000000492"/>
    </source>
</evidence>
<evidence type="ECO:0000313" key="1">
    <source>
        <dbReference type="EMBL" id="AEI09346.1"/>
    </source>
</evidence>
<dbReference type="STRING" id="662755.CRES_0990"/>
<keyword evidence="2" id="KW-1185">Reference proteome</keyword>